<proteinExistence type="predicted"/>
<gene>
    <name evidence="2" type="ORF">HJG60_009479</name>
</gene>
<reference evidence="2 3" key="1">
    <citation type="journal article" date="2020" name="Nature">
        <title>Six reference-quality genomes reveal evolution of bat adaptations.</title>
        <authorList>
            <person name="Jebb D."/>
            <person name="Huang Z."/>
            <person name="Pippel M."/>
            <person name="Hughes G.M."/>
            <person name="Lavrichenko K."/>
            <person name="Devanna P."/>
            <person name="Winkler S."/>
            <person name="Jermiin L.S."/>
            <person name="Skirmuntt E.C."/>
            <person name="Katzourakis A."/>
            <person name="Burkitt-Gray L."/>
            <person name="Ray D.A."/>
            <person name="Sullivan K.A.M."/>
            <person name="Roscito J.G."/>
            <person name="Kirilenko B.M."/>
            <person name="Davalos L.M."/>
            <person name="Corthals A.P."/>
            <person name="Power M.L."/>
            <person name="Jones G."/>
            <person name="Ransome R.D."/>
            <person name="Dechmann D.K.N."/>
            <person name="Locatelli A.G."/>
            <person name="Puechmaille S.J."/>
            <person name="Fedrigo O."/>
            <person name="Jarvis E.D."/>
            <person name="Hiller M."/>
            <person name="Vernes S.C."/>
            <person name="Myers E.W."/>
            <person name="Teeling E.C."/>
        </authorList>
    </citation>
    <scope>NUCLEOTIDE SEQUENCE [LARGE SCALE GENOMIC DNA]</scope>
    <source>
        <strain evidence="2">Bat1K_MPI-CBG_1</strain>
    </source>
</reference>
<name>A0A834DC44_9CHIR</name>
<dbReference type="AlphaFoldDB" id="A0A834DC44"/>
<sequence length="158" mass="16753">MQCRCRCYKSPIGAGRPPLSQCFHCGSRTRLGAHWQLLGCLCSRPPTAAWFTRAPVPAGQGEATRSPCPLPWQTPCSSPGAPPPDNSSSRKSGATAHSREWELPTRLASMHLLGHLQRSPNLPVTTAHRAQGTAGLVQGLLQAPLGPGRPPRSSGHTG</sequence>
<organism evidence="2 3">
    <name type="scientific">Phyllostomus discolor</name>
    <name type="common">pale spear-nosed bat</name>
    <dbReference type="NCBI Taxonomy" id="89673"/>
    <lineage>
        <taxon>Eukaryota</taxon>
        <taxon>Metazoa</taxon>
        <taxon>Chordata</taxon>
        <taxon>Craniata</taxon>
        <taxon>Vertebrata</taxon>
        <taxon>Euteleostomi</taxon>
        <taxon>Mammalia</taxon>
        <taxon>Eutheria</taxon>
        <taxon>Laurasiatheria</taxon>
        <taxon>Chiroptera</taxon>
        <taxon>Yangochiroptera</taxon>
        <taxon>Phyllostomidae</taxon>
        <taxon>Phyllostominae</taxon>
        <taxon>Phyllostomus</taxon>
    </lineage>
</organism>
<dbReference type="EMBL" id="JABVXQ010000015">
    <property type="protein sequence ID" value="KAF6075081.1"/>
    <property type="molecule type" value="Genomic_DNA"/>
</dbReference>
<evidence type="ECO:0000313" key="2">
    <source>
        <dbReference type="EMBL" id="KAF6075081.1"/>
    </source>
</evidence>
<accession>A0A834DC44</accession>
<protein>
    <submittedName>
        <fullName evidence="2">Uncharacterized protein</fullName>
    </submittedName>
</protein>
<evidence type="ECO:0000313" key="3">
    <source>
        <dbReference type="Proteomes" id="UP000664940"/>
    </source>
</evidence>
<feature type="region of interest" description="Disordered" evidence="1">
    <location>
        <begin position="58"/>
        <end position="103"/>
    </location>
</feature>
<comment type="caution">
    <text evidence="2">The sequence shown here is derived from an EMBL/GenBank/DDBJ whole genome shotgun (WGS) entry which is preliminary data.</text>
</comment>
<dbReference type="Proteomes" id="UP000664940">
    <property type="component" value="Unassembled WGS sequence"/>
</dbReference>
<evidence type="ECO:0000256" key="1">
    <source>
        <dbReference type="SAM" id="MobiDB-lite"/>
    </source>
</evidence>